<gene>
    <name evidence="2" type="ORF">FHS50_000531</name>
</gene>
<dbReference type="SUPFAM" id="SSF53756">
    <property type="entry name" value="UDP-Glycosyltransferase/glycogen phosphorylase"/>
    <property type="match status" value="1"/>
</dbReference>
<dbReference type="PANTHER" id="PTHR45947:SF3">
    <property type="entry name" value="SULFOQUINOVOSYL TRANSFERASE SQD2"/>
    <property type="match status" value="1"/>
</dbReference>
<dbReference type="RefSeq" id="WP_183932847.1">
    <property type="nucleotide sequence ID" value="NZ_JACICF010000001.1"/>
</dbReference>
<dbReference type="AlphaFoldDB" id="A0A839YYW6"/>
<protein>
    <submittedName>
        <fullName evidence="2">Glycosyltransferase involved in cell wall biosynthesis</fullName>
    </submittedName>
</protein>
<reference evidence="2 3" key="1">
    <citation type="submission" date="2020-08" db="EMBL/GenBank/DDBJ databases">
        <title>Genomic Encyclopedia of Type Strains, Phase IV (KMG-IV): sequencing the most valuable type-strain genomes for metagenomic binning, comparative biology and taxonomic classification.</title>
        <authorList>
            <person name="Goeker M."/>
        </authorList>
    </citation>
    <scope>NUCLEOTIDE SEQUENCE [LARGE SCALE GENOMIC DNA]</scope>
    <source>
        <strain evidence="2 3">DSM 24194</strain>
    </source>
</reference>
<dbReference type="Pfam" id="PF13692">
    <property type="entry name" value="Glyco_trans_1_4"/>
    <property type="match status" value="1"/>
</dbReference>
<keyword evidence="3" id="KW-1185">Reference proteome</keyword>
<dbReference type="EMBL" id="JACICF010000001">
    <property type="protein sequence ID" value="MBB3763508.1"/>
    <property type="molecule type" value="Genomic_DNA"/>
</dbReference>
<dbReference type="InterPro" id="IPR028098">
    <property type="entry name" value="Glyco_trans_4-like_N"/>
</dbReference>
<comment type="caution">
    <text evidence="2">The sequence shown here is derived from an EMBL/GenBank/DDBJ whole genome shotgun (WGS) entry which is preliminary data.</text>
</comment>
<feature type="domain" description="Glycosyltransferase subfamily 4-like N-terminal" evidence="1">
    <location>
        <begin position="37"/>
        <end position="183"/>
    </location>
</feature>
<dbReference type="CDD" id="cd03794">
    <property type="entry name" value="GT4_WbuB-like"/>
    <property type="match status" value="1"/>
</dbReference>
<accession>A0A839YYW6</accession>
<dbReference type="Gene3D" id="3.40.50.2000">
    <property type="entry name" value="Glycogen Phosphorylase B"/>
    <property type="match status" value="2"/>
</dbReference>
<dbReference type="Pfam" id="PF13579">
    <property type="entry name" value="Glyco_trans_4_4"/>
    <property type="match status" value="1"/>
</dbReference>
<organism evidence="2 3">
    <name type="scientific">Sphingomicrobium lutaoense</name>
    <dbReference type="NCBI Taxonomy" id="515949"/>
    <lineage>
        <taxon>Bacteria</taxon>
        <taxon>Pseudomonadati</taxon>
        <taxon>Pseudomonadota</taxon>
        <taxon>Alphaproteobacteria</taxon>
        <taxon>Sphingomonadales</taxon>
        <taxon>Sphingomonadaceae</taxon>
        <taxon>Sphingomicrobium</taxon>
    </lineage>
</organism>
<dbReference type="GO" id="GO:0016758">
    <property type="term" value="F:hexosyltransferase activity"/>
    <property type="evidence" value="ECO:0007669"/>
    <property type="project" value="TreeGrafter"/>
</dbReference>
<sequence length="396" mass="43715">MNILLLTYYFPPDLSAGSFRSGALVDALLGQMDSHDQLRVVTTHPNRYAEMRTAGGSQFHDDERFSVVRASIPAHRSGFVDQALGFRHFARAAWEAALAFKPDLVVATSSRLATAALGAAVARRNGAKLYLDLRDIFTETLADVVSTGPMRTLIPLFSRVEHWALRRADRINIVSPAFADYFGPIVGHREFSTFTNGVDSLFLEAIPPGLNRDSAQRIVMVAGNMGDGQGLHRIIPQVAERLEGTGLTFRLIGGGGRRPELENALEQSDAGRFAEIRDPIPREELIEQYHEASVLFLHLNDLRAFDRVLPSKIFEYAATGLPIVAGVKGYARRFLDENVVGAFTFDPCDVDGCLAALKASAAGPPRYDRTKFVERYARCNIMKQMAREILLHGQIS</sequence>
<dbReference type="InterPro" id="IPR050194">
    <property type="entry name" value="Glycosyltransferase_grp1"/>
</dbReference>
<name>A0A839YYW6_9SPHN</name>
<dbReference type="PANTHER" id="PTHR45947">
    <property type="entry name" value="SULFOQUINOVOSYL TRANSFERASE SQD2"/>
    <property type="match status" value="1"/>
</dbReference>
<proteinExistence type="predicted"/>
<dbReference type="Proteomes" id="UP000578569">
    <property type="component" value="Unassembled WGS sequence"/>
</dbReference>
<evidence type="ECO:0000313" key="2">
    <source>
        <dbReference type="EMBL" id="MBB3763508.1"/>
    </source>
</evidence>
<keyword evidence="2" id="KW-0808">Transferase</keyword>
<evidence type="ECO:0000313" key="3">
    <source>
        <dbReference type="Proteomes" id="UP000578569"/>
    </source>
</evidence>
<evidence type="ECO:0000259" key="1">
    <source>
        <dbReference type="Pfam" id="PF13579"/>
    </source>
</evidence>